<keyword evidence="2" id="KW-1185">Reference proteome</keyword>
<name>A0AA35P1D3_9SAUR</name>
<sequence>MERMDYSVSVKGKSLRNQVIHFTVTVDGQGPDSSVRKLVENVNAILEEEEDKMTHINLSIQGQGISPSLHQIIEEFNDSLNKKPNVDVPPLEEGIPRIPFTFKIQGQSDDATLKRFVRKIKALLGKEMEIMDYSVSMKVKSLGNQVIPFTVTVDGQGPDSSVRKLVENVNAILEEEEDKMTHINLSIQGQGISPSLHQIIEEFNDSLNKKPNVDVPPLEERIPRIPFTFKIQGQSDDATLKRFVRKIKALLGKEMEIMHYSVSMKGKACATR</sequence>
<reference evidence="1" key="1">
    <citation type="submission" date="2022-12" db="EMBL/GenBank/DDBJ databases">
        <authorList>
            <person name="Alioto T."/>
            <person name="Alioto T."/>
            <person name="Gomez Garrido J."/>
        </authorList>
    </citation>
    <scope>NUCLEOTIDE SEQUENCE</scope>
</reference>
<dbReference type="EMBL" id="OX395128">
    <property type="protein sequence ID" value="CAI5771414.1"/>
    <property type="molecule type" value="Genomic_DNA"/>
</dbReference>
<protein>
    <submittedName>
        <fullName evidence="1">Uncharacterized protein</fullName>
    </submittedName>
</protein>
<proteinExistence type="predicted"/>
<gene>
    <name evidence="1" type="ORF">PODLI_1B005267</name>
</gene>
<evidence type="ECO:0000313" key="2">
    <source>
        <dbReference type="Proteomes" id="UP001178461"/>
    </source>
</evidence>
<dbReference type="Proteomes" id="UP001178461">
    <property type="component" value="Chromosome 3"/>
</dbReference>
<organism evidence="1 2">
    <name type="scientific">Podarcis lilfordi</name>
    <name type="common">Lilford's wall lizard</name>
    <dbReference type="NCBI Taxonomy" id="74358"/>
    <lineage>
        <taxon>Eukaryota</taxon>
        <taxon>Metazoa</taxon>
        <taxon>Chordata</taxon>
        <taxon>Craniata</taxon>
        <taxon>Vertebrata</taxon>
        <taxon>Euteleostomi</taxon>
        <taxon>Lepidosauria</taxon>
        <taxon>Squamata</taxon>
        <taxon>Bifurcata</taxon>
        <taxon>Unidentata</taxon>
        <taxon>Episquamata</taxon>
        <taxon>Laterata</taxon>
        <taxon>Lacertibaenia</taxon>
        <taxon>Lacertidae</taxon>
        <taxon>Podarcis</taxon>
    </lineage>
</organism>
<dbReference type="AlphaFoldDB" id="A0AA35P1D3"/>
<evidence type="ECO:0000313" key="1">
    <source>
        <dbReference type="EMBL" id="CAI5771414.1"/>
    </source>
</evidence>
<accession>A0AA35P1D3</accession>